<evidence type="ECO:0000256" key="1">
    <source>
        <dbReference type="SAM" id="MobiDB-lite"/>
    </source>
</evidence>
<accession>A0A183IEM0</accession>
<keyword evidence="3" id="KW-1185">Reference proteome</keyword>
<dbReference type="AlphaFoldDB" id="A0A183IEM0"/>
<name>A0A183IEM0_9BILA</name>
<reference evidence="2 3" key="2">
    <citation type="submission" date="2018-11" db="EMBL/GenBank/DDBJ databases">
        <authorList>
            <consortium name="Pathogen Informatics"/>
        </authorList>
    </citation>
    <scope>NUCLEOTIDE SEQUENCE [LARGE SCALE GENOMIC DNA]</scope>
</reference>
<organism evidence="4">
    <name type="scientific">Soboliphyme baturini</name>
    <dbReference type="NCBI Taxonomy" id="241478"/>
    <lineage>
        <taxon>Eukaryota</taxon>
        <taxon>Metazoa</taxon>
        <taxon>Ecdysozoa</taxon>
        <taxon>Nematoda</taxon>
        <taxon>Enoplea</taxon>
        <taxon>Dorylaimia</taxon>
        <taxon>Dioctophymatida</taxon>
        <taxon>Dioctophymatoidea</taxon>
        <taxon>Soboliphymatidae</taxon>
        <taxon>Soboliphyme</taxon>
    </lineage>
</organism>
<dbReference type="Proteomes" id="UP000270296">
    <property type="component" value="Unassembled WGS sequence"/>
</dbReference>
<dbReference type="WBParaSite" id="SBAD_0000216401-mRNA-1">
    <property type="protein sequence ID" value="SBAD_0000216401-mRNA-1"/>
    <property type="gene ID" value="SBAD_0000216401"/>
</dbReference>
<evidence type="ECO:0000313" key="3">
    <source>
        <dbReference type="Proteomes" id="UP000270296"/>
    </source>
</evidence>
<gene>
    <name evidence="2" type="ORF">SBAD_LOCUS2064</name>
</gene>
<proteinExistence type="predicted"/>
<evidence type="ECO:0000313" key="4">
    <source>
        <dbReference type="WBParaSite" id="SBAD_0000216401-mRNA-1"/>
    </source>
</evidence>
<sequence>MSRAAAVAAAIVERKHEMAIRRRQSPSEEGDTRTKDIQVKITLILTLAFSSTTRNTSRCRKKVMKINVQQRGRIKATSGNTSQLPSRKRNSLPTVLVVHLSHFLPRSS</sequence>
<dbReference type="EMBL" id="UZAM01007067">
    <property type="protein sequence ID" value="VDO96364.1"/>
    <property type="molecule type" value="Genomic_DNA"/>
</dbReference>
<feature type="region of interest" description="Disordered" evidence="1">
    <location>
        <begin position="71"/>
        <end position="90"/>
    </location>
</feature>
<protein>
    <submittedName>
        <fullName evidence="4">Secreted protein</fullName>
    </submittedName>
</protein>
<evidence type="ECO:0000313" key="2">
    <source>
        <dbReference type="EMBL" id="VDO96364.1"/>
    </source>
</evidence>
<reference evidence="4" key="1">
    <citation type="submission" date="2016-06" db="UniProtKB">
        <authorList>
            <consortium name="WormBaseParasite"/>
        </authorList>
    </citation>
    <scope>IDENTIFICATION</scope>
</reference>